<feature type="transmembrane region" description="Helical" evidence="2">
    <location>
        <begin position="130"/>
        <end position="152"/>
    </location>
</feature>
<feature type="compositionally biased region" description="Basic and acidic residues" evidence="1">
    <location>
        <begin position="249"/>
        <end position="259"/>
    </location>
</feature>
<reference evidence="4" key="1">
    <citation type="journal article" date="2013" name="Nature">
        <title>Pan genome of the phytoplankton Emiliania underpins its global distribution.</title>
        <authorList>
            <person name="Read B.A."/>
            <person name="Kegel J."/>
            <person name="Klute M.J."/>
            <person name="Kuo A."/>
            <person name="Lefebvre S.C."/>
            <person name="Maumus F."/>
            <person name="Mayer C."/>
            <person name="Miller J."/>
            <person name="Monier A."/>
            <person name="Salamov A."/>
            <person name="Young J."/>
            <person name="Aguilar M."/>
            <person name="Claverie J.M."/>
            <person name="Frickenhaus S."/>
            <person name="Gonzalez K."/>
            <person name="Herman E.K."/>
            <person name="Lin Y.C."/>
            <person name="Napier J."/>
            <person name="Ogata H."/>
            <person name="Sarno A.F."/>
            <person name="Shmutz J."/>
            <person name="Schroeder D."/>
            <person name="de Vargas C."/>
            <person name="Verret F."/>
            <person name="von Dassow P."/>
            <person name="Valentin K."/>
            <person name="Van de Peer Y."/>
            <person name="Wheeler G."/>
            <person name="Dacks J.B."/>
            <person name="Delwiche C.F."/>
            <person name="Dyhrman S.T."/>
            <person name="Glockner G."/>
            <person name="John U."/>
            <person name="Richards T."/>
            <person name="Worden A.Z."/>
            <person name="Zhang X."/>
            <person name="Grigoriev I.V."/>
            <person name="Allen A.E."/>
            <person name="Bidle K."/>
            <person name="Borodovsky M."/>
            <person name="Bowler C."/>
            <person name="Brownlee C."/>
            <person name="Cock J.M."/>
            <person name="Elias M."/>
            <person name="Gladyshev V.N."/>
            <person name="Groth M."/>
            <person name="Guda C."/>
            <person name="Hadaegh A."/>
            <person name="Iglesias-Rodriguez M.D."/>
            <person name="Jenkins J."/>
            <person name="Jones B.M."/>
            <person name="Lawson T."/>
            <person name="Leese F."/>
            <person name="Lindquist E."/>
            <person name="Lobanov A."/>
            <person name="Lomsadze A."/>
            <person name="Malik S.B."/>
            <person name="Marsh M.E."/>
            <person name="Mackinder L."/>
            <person name="Mock T."/>
            <person name="Mueller-Roeber B."/>
            <person name="Pagarete A."/>
            <person name="Parker M."/>
            <person name="Probert I."/>
            <person name="Quesneville H."/>
            <person name="Raines C."/>
            <person name="Rensing S.A."/>
            <person name="Riano-Pachon D.M."/>
            <person name="Richier S."/>
            <person name="Rokitta S."/>
            <person name="Shiraiwa Y."/>
            <person name="Soanes D.M."/>
            <person name="van der Giezen M."/>
            <person name="Wahlund T.M."/>
            <person name="Williams B."/>
            <person name="Wilson W."/>
            <person name="Wolfe G."/>
            <person name="Wurch L.L."/>
        </authorList>
    </citation>
    <scope>NUCLEOTIDE SEQUENCE</scope>
</reference>
<sequence>MEAAIAHANAMAERRSHKSSEESAGNGAPPAAAPSEAPAAAPTPPESSDVIVDVDLATPGAAKFMDTLSDVGSRVGGLGSDDVSDGMYELSRRCGSTMKSSLIAFKEHALDIAIAATSDPPPDQQQLGQLPMALLFAIFTLFCTVAFAVIHFPKKYAPALLHKAKAKAIEYKVYDGAKAAASRLKLASTSAYHSASEAAAPHLAKGMEKAAELYEKTSSTIASSPVASAALEKGLVATSQDAQAAPLVTKHDEERDSEV</sequence>
<dbReference type="Proteomes" id="UP000013827">
    <property type="component" value="Unassembled WGS sequence"/>
</dbReference>
<dbReference type="GeneID" id="17251717"/>
<dbReference type="HOGENOM" id="CLU_1075352_0_0_1"/>
<dbReference type="KEGG" id="ehx:EMIHUDRAFT_453643"/>
<dbReference type="RefSeq" id="XP_005758008.1">
    <property type="nucleotide sequence ID" value="XM_005757951.1"/>
</dbReference>
<evidence type="ECO:0000256" key="1">
    <source>
        <dbReference type="SAM" id="MobiDB-lite"/>
    </source>
</evidence>
<reference evidence="3" key="2">
    <citation type="submission" date="2024-10" db="UniProtKB">
        <authorList>
            <consortium name="EnsemblProtists"/>
        </authorList>
    </citation>
    <scope>IDENTIFICATION</scope>
</reference>
<keyword evidence="2" id="KW-0472">Membrane</keyword>
<feature type="region of interest" description="Disordered" evidence="1">
    <location>
        <begin position="1"/>
        <end position="48"/>
    </location>
</feature>
<dbReference type="EnsemblProtists" id="EOD05579">
    <property type="protein sequence ID" value="EOD05579"/>
    <property type="gene ID" value="EMIHUDRAFT_453643"/>
</dbReference>
<dbReference type="PaxDb" id="2903-EOD05579"/>
<feature type="compositionally biased region" description="Low complexity" evidence="1">
    <location>
        <begin position="22"/>
        <end position="40"/>
    </location>
</feature>
<keyword evidence="4" id="KW-1185">Reference proteome</keyword>
<evidence type="ECO:0000313" key="4">
    <source>
        <dbReference type="Proteomes" id="UP000013827"/>
    </source>
</evidence>
<evidence type="ECO:0000256" key="2">
    <source>
        <dbReference type="SAM" id="Phobius"/>
    </source>
</evidence>
<evidence type="ECO:0000313" key="3">
    <source>
        <dbReference type="EnsemblProtists" id="EOD05579"/>
    </source>
</evidence>
<proteinExistence type="predicted"/>
<protein>
    <submittedName>
        <fullName evidence="3">Uncharacterized protein</fullName>
    </submittedName>
</protein>
<keyword evidence="2" id="KW-1133">Transmembrane helix</keyword>
<organism evidence="3 4">
    <name type="scientific">Emiliania huxleyi (strain CCMP1516)</name>
    <dbReference type="NCBI Taxonomy" id="280463"/>
    <lineage>
        <taxon>Eukaryota</taxon>
        <taxon>Haptista</taxon>
        <taxon>Haptophyta</taxon>
        <taxon>Prymnesiophyceae</taxon>
        <taxon>Isochrysidales</taxon>
        <taxon>Noelaerhabdaceae</taxon>
        <taxon>Emiliania</taxon>
    </lineage>
</organism>
<feature type="compositionally biased region" description="Low complexity" evidence="1">
    <location>
        <begin position="1"/>
        <end position="11"/>
    </location>
</feature>
<name>A0A0D3I2U4_EMIH1</name>
<feature type="compositionally biased region" description="Basic and acidic residues" evidence="1">
    <location>
        <begin position="12"/>
        <end position="21"/>
    </location>
</feature>
<feature type="region of interest" description="Disordered" evidence="1">
    <location>
        <begin position="240"/>
        <end position="259"/>
    </location>
</feature>
<accession>A0A0D3I2U4</accession>
<keyword evidence="2" id="KW-0812">Transmembrane</keyword>
<dbReference type="AlphaFoldDB" id="A0A0D3I2U4"/>